<dbReference type="SUPFAM" id="SSF52058">
    <property type="entry name" value="L domain-like"/>
    <property type="match status" value="1"/>
</dbReference>
<feature type="region of interest" description="Disordered" evidence="7">
    <location>
        <begin position="232"/>
        <end position="315"/>
    </location>
</feature>
<keyword evidence="6" id="KW-0472">Membrane</keyword>
<dbReference type="STRING" id="542762.A0A4S4DE92"/>
<feature type="compositionally biased region" description="Pro residues" evidence="7">
    <location>
        <begin position="265"/>
        <end position="288"/>
    </location>
</feature>
<accession>A0A4S4DE92</accession>
<comment type="subcellular location">
    <subcellularLocation>
        <location evidence="1">Membrane</location>
    </subcellularLocation>
</comment>
<sequence>MSDATKLYHLDFGSNKFIGRVPPLEHMHDLVRLNFQYNNLGIEEAADLNFLNLWVQATNLNFLDLSSNNFRGVFPESISNFSTNLGKLRLQNKKIVGSILTRMGICLLKATDGFSPSNLTGVGSMYKGILSQSEKTVAVKVLNLQCRGASKSFFAECEALRHIKHRNLVKQDSFQKPPLVCSANQSSSVGIRESVGYATPPVVGITIILVILVDTTLHRLLGAYPPQGYPPQAYPTQGYPQAGCPPSSGYPPAGYPLPGGYPQAGYPPPGGHPPAGYPPPGGYPPSTYPSPGGYPQVGYPSPLASHHSGHGGPSMGTLIAGGAAAAYGAHHLSHGGHHSSHGSHHLSHGHHHGKFKQGKFKHGKFGKHKKHGKHHGGKVVEVQEMEVILVCSFIVVPILVCHTLQPALFAAVIT</sequence>
<keyword evidence="2" id="KW-0433">Leucine-rich repeat</keyword>
<dbReference type="Gene3D" id="3.30.200.20">
    <property type="entry name" value="Phosphorylase Kinase, domain 1"/>
    <property type="match status" value="1"/>
</dbReference>
<dbReference type="SUPFAM" id="SSF56112">
    <property type="entry name" value="Protein kinase-like (PK-like)"/>
    <property type="match status" value="1"/>
</dbReference>
<keyword evidence="3" id="KW-0812">Transmembrane</keyword>
<dbReference type="InterPro" id="IPR011009">
    <property type="entry name" value="Kinase-like_dom_sf"/>
</dbReference>
<dbReference type="EMBL" id="SDRB02011643">
    <property type="protein sequence ID" value="THG00544.1"/>
    <property type="molecule type" value="Genomic_DNA"/>
</dbReference>
<dbReference type="InterPro" id="IPR032675">
    <property type="entry name" value="LRR_dom_sf"/>
</dbReference>
<reference evidence="8 9" key="1">
    <citation type="journal article" date="2018" name="Proc. Natl. Acad. Sci. U.S.A.">
        <title>Draft genome sequence of Camellia sinensis var. sinensis provides insights into the evolution of the tea genome and tea quality.</title>
        <authorList>
            <person name="Wei C."/>
            <person name="Yang H."/>
            <person name="Wang S."/>
            <person name="Zhao J."/>
            <person name="Liu C."/>
            <person name="Gao L."/>
            <person name="Xia E."/>
            <person name="Lu Y."/>
            <person name="Tai Y."/>
            <person name="She G."/>
            <person name="Sun J."/>
            <person name="Cao H."/>
            <person name="Tong W."/>
            <person name="Gao Q."/>
            <person name="Li Y."/>
            <person name="Deng W."/>
            <person name="Jiang X."/>
            <person name="Wang W."/>
            <person name="Chen Q."/>
            <person name="Zhang S."/>
            <person name="Li H."/>
            <person name="Wu J."/>
            <person name="Wang P."/>
            <person name="Li P."/>
            <person name="Shi C."/>
            <person name="Zheng F."/>
            <person name="Jian J."/>
            <person name="Huang B."/>
            <person name="Shan D."/>
            <person name="Shi M."/>
            <person name="Fang C."/>
            <person name="Yue Y."/>
            <person name="Li F."/>
            <person name="Li D."/>
            <person name="Wei S."/>
            <person name="Han B."/>
            <person name="Jiang C."/>
            <person name="Yin Y."/>
            <person name="Xia T."/>
            <person name="Zhang Z."/>
            <person name="Bennetzen J.L."/>
            <person name="Zhao S."/>
            <person name="Wan X."/>
        </authorList>
    </citation>
    <scope>NUCLEOTIDE SEQUENCE [LARGE SCALE GENOMIC DNA]</scope>
    <source>
        <strain evidence="9">cv. Shuchazao</strain>
        <tissue evidence="8">Leaf</tissue>
    </source>
</reference>
<evidence type="ECO:0000313" key="9">
    <source>
        <dbReference type="Proteomes" id="UP000306102"/>
    </source>
</evidence>
<dbReference type="Gene3D" id="3.80.10.10">
    <property type="entry name" value="Ribonuclease Inhibitor"/>
    <property type="match status" value="2"/>
</dbReference>
<comment type="caution">
    <text evidence="8">The sequence shown here is derived from an EMBL/GenBank/DDBJ whole genome shotgun (WGS) entry which is preliminary data.</text>
</comment>
<feature type="compositionally biased region" description="Low complexity" evidence="7">
    <location>
        <begin position="234"/>
        <end position="264"/>
    </location>
</feature>
<feature type="compositionally biased region" description="Low complexity" evidence="7">
    <location>
        <begin position="289"/>
        <end position="306"/>
    </location>
</feature>
<name>A0A4S4DE92_CAMSN</name>
<evidence type="ECO:0000313" key="8">
    <source>
        <dbReference type="EMBL" id="THG00544.1"/>
    </source>
</evidence>
<dbReference type="Proteomes" id="UP000306102">
    <property type="component" value="Unassembled WGS sequence"/>
</dbReference>
<feature type="region of interest" description="Disordered" evidence="7">
    <location>
        <begin position="333"/>
        <end position="376"/>
    </location>
</feature>
<evidence type="ECO:0000256" key="4">
    <source>
        <dbReference type="ARBA" id="ARBA00022737"/>
    </source>
</evidence>
<dbReference type="InterPro" id="IPR001611">
    <property type="entry name" value="Leu-rich_rpt"/>
</dbReference>
<dbReference type="InterPro" id="IPR051809">
    <property type="entry name" value="Plant_receptor-like_S/T_kinase"/>
</dbReference>
<keyword evidence="9" id="KW-1185">Reference proteome</keyword>
<keyword evidence="4" id="KW-0677">Repeat</keyword>
<organism evidence="8 9">
    <name type="scientific">Camellia sinensis var. sinensis</name>
    <name type="common">China tea</name>
    <dbReference type="NCBI Taxonomy" id="542762"/>
    <lineage>
        <taxon>Eukaryota</taxon>
        <taxon>Viridiplantae</taxon>
        <taxon>Streptophyta</taxon>
        <taxon>Embryophyta</taxon>
        <taxon>Tracheophyta</taxon>
        <taxon>Spermatophyta</taxon>
        <taxon>Magnoliopsida</taxon>
        <taxon>eudicotyledons</taxon>
        <taxon>Gunneridae</taxon>
        <taxon>Pentapetalae</taxon>
        <taxon>asterids</taxon>
        <taxon>Ericales</taxon>
        <taxon>Theaceae</taxon>
        <taxon>Camellia</taxon>
    </lineage>
</organism>
<gene>
    <name evidence="8" type="ORF">TEA_024371</name>
</gene>
<evidence type="ECO:0000256" key="6">
    <source>
        <dbReference type="ARBA" id="ARBA00023136"/>
    </source>
</evidence>
<dbReference type="GO" id="GO:0016020">
    <property type="term" value="C:membrane"/>
    <property type="evidence" value="ECO:0007669"/>
    <property type="project" value="UniProtKB-SubCell"/>
</dbReference>
<evidence type="ECO:0000256" key="7">
    <source>
        <dbReference type="SAM" id="MobiDB-lite"/>
    </source>
</evidence>
<dbReference type="AlphaFoldDB" id="A0A4S4DE92"/>
<dbReference type="Pfam" id="PF00560">
    <property type="entry name" value="LRR_1"/>
    <property type="match status" value="1"/>
</dbReference>
<evidence type="ECO:0000256" key="1">
    <source>
        <dbReference type="ARBA" id="ARBA00004370"/>
    </source>
</evidence>
<protein>
    <recommendedName>
        <fullName evidence="10">Protein kinase domain-containing protein</fullName>
    </recommendedName>
</protein>
<dbReference type="PANTHER" id="PTHR27008:SF499">
    <property type="entry name" value="OS06G0581500 PROTEIN"/>
    <property type="match status" value="1"/>
</dbReference>
<proteinExistence type="predicted"/>
<evidence type="ECO:0000256" key="3">
    <source>
        <dbReference type="ARBA" id="ARBA00022692"/>
    </source>
</evidence>
<dbReference type="PANTHER" id="PTHR27008">
    <property type="entry name" value="OS04G0122200 PROTEIN"/>
    <property type="match status" value="1"/>
</dbReference>
<evidence type="ECO:0008006" key="10">
    <source>
        <dbReference type="Google" id="ProtNLM"/>
    </source>
</evidence>
<keyword evidence="5" id="KW-1133">Transmembrane helix</keyword>
<evidence type="ECO:0000256" key="2">
    <source>
        <dbReference type="ARBA" id="ARBA00022614"/>
    </source>
</evidence>
<evidence type="ECO:0000256" key="5">
    <source>
        <dbReference type="ARBA" id="ARBA00022989"/>
    </source>
</evidence>